<reference evidence="8 9" key="1">
    <citation type="submission" date="2019-01" db="EMBL/GenBank/DDBJ databases">
        <authorList>
            <person name="Chen W.-M."/>
        </authorList>
    </citation>
    <scope>NUCLEOTIDE SEQUENCE [LARGE SCALE GENOMIC DNA]</scope>
    <source>
        <strain evidence="8 9">FSY-9</strain>
    </source>
</reference>
<sequence length="624" mass="65693">MTQIATGGGLAQGLLILHKRYESSHNSGEQTMVMRKRLPFLLGAALTTGAMLVAQPAAAATRAAAPLSCEGLAKAAMPDASTTITLAALRPATPAEQRAANDPRPFPPAPAMPAHCEIIGKLQERQGANGQTYAIKFHLRLPVAWNGRFLFQGGGGSDGFLGDATGGFSSQPGVTALAKGYAVVSSDSGHDNAVNNDPARQGVVTFGHDAIARHNYGFGYIGPVAQAGRALIRAHYGRAPAFTYFVGGSKGGQEAMMAVQRFPSLFDAALIGYPGFHLAHASIAQLWDGQAFASVAKAMGQIGADGQPLVNKAMSDEDILLAQGAILAACDGLDGTVDGMVEHFTACTTARVMPAFAKITCAGDDPAQKTATCLLPMQVAALRRVMGGPQTKDGKPIYSDWAWDAGIGAKTASGVTQGWRIWKMGGYASAVNNGALIRLGAPSNSAVFRSPPLEVAEDVSSLTRYALAADMDEAYAAAHVKWGALGEASVDFMHADATDLSPFTRRGGKIILFHGVSDPVFSINDTMRWLDAVNAREQGKAGRFIQFYAVPGMNHGRGGPATDRFDLFSQLVAWREKGVAPKEVVATAGEDTPWPGRTRLLCPYPQRPHRISGDSEKAGAFRCQ</sequence>
<keyword evidence="9" id="KW-1185">Reference proteome</keyword>
<dbReference type="PANTHER" id="PTHR33938:SF15">
    <property type="entry name" value="FERULOYL ESTERASE B-RELATED"/>
    <property type="match status" value="1"/>
</dbReference>
<dbReference type="GO" id="GO:0046872">
    <property type="term" value="F:metal ion binding"/>
    <property type="evidence" value="ECO:0007669"/>
    <property type="project" value="UniProtKB-KW"/>
</dbReference>
<keyword evidence="2" id="KW-0719">Serine esterase</keyword>
<proteinExistence type="inferred from homology"/>
<keyword evidence="7" id="KW-1015">Disulfide bond</keyword>
<dbReference type="GO" id="GO:0052689">
    <property type="term" value="F:carboxylic ester hydrolase activity"/>
    <property type="evidence" value="ECO:0007669"/>
    <property type="project" value="UniProtKB-KW"/>
</dbReference>
<keyword evidence="6" id="KW-0106">Calcium</keyword>
<evidence type="ECO:0000256" key="4">
    <source>
        <dbReference type="ARBA" id="ARBA00022729"/>
    </source>
</evidence>
<evidence type="ECO:0000256" key="6">
    <source>
        <dbReference type="ARBA" id="ARBA00022837"/>
    </source>
</evidence>
<evidence type="ECO:0000313" key="8">
    <source>
        <dbReference type="EMBL" id="RVU04138.1"/>
    </source>
</evidence>
<evidence type="ECO:0000256" key="2">
    <source>
        <dbReference type="ARBA" id="ARBA00022487"/>
    </source>
</evidence>
<dbReference type="Pfam" id="PF07519">
    <property type="entry name" value="Tannase"/>
    <property type="match status" value="1"/>
</dbReference>
<dbReference type="InterPro" id="IPR029058">
    <property type="entry name" value="AB_hydrolase_fold"/>
</dbReference>
<accession>A0A437N2N6</accession>
<dbReference type="SUPFAM" id="SSF53474">
    <property type="entry name" value="alpha/beta-Hydrolases"/>
    <property type="match status" value="1"/>
</dbReference>
<keyword evidence="3" id="KW-0479">Metal-binding</keyword>
<dbReference type="AlphaFoldDB" id="A0A437N2N6"/>
<dbReference type="OrthoDB" id="7197884at2"/>
<organism evidence="8 9">
    <name type="scientific">Novosphingobium umbonatum</name>
    <dbReference type="NCBI Taxonomy" id="1908524"/>
    <lineage>
        <taxon>Bacteria</taxon>
        <taxon>Pseudomonadati</taxon>
        <taxon>Pseudomonadota</taxon>
        <taxon>Alphaproteobacteria</taxon>
        <taxon>Sphingomonadales</taxon>
        <taxon>Sphingomonadaceae</taxon>
        <taxon>Novosphingobium</taxon>
    </lineage>
</organism>
<protein>
    <submittedName>
        <fullName evidence="8">Tannase/feruloyl esterase family alpha/beta hydrolase</fullName>
    </submittedName>
</protein>
<evidence type="ECO:0000256" key="1">
    <source>
        <dbReference type="ARBA" id="ARBA00006249"/>
    </source>
</evidence>
<dbReference type="PANTHER" id="PTHR33938">
    <property type="entry name" value="FERULOYL ESTERASE B-RELATED"/>
    <property type="match status" value="1"/>
</dbReference>
<evidence type="ECO:0000256" key="5">
    <source>
        <dbReference type="ARBA" id="ARBA00022801"/>
    </source>
</evidence>
<evidence type="ECO:0000313" key="9">
    <source>
        <dbReference type="Proteomes" id="UP000282837"/>
    </source>
</evidence>
<evidence type="ECO:0000256" key="3">
    <source>
        <dbReference type="ARBA" id="ARBA00022723"/>
    </source>
</evidence>
<name>A0A437N2N6_9SPHN</name>
<dbReference type="InterPro" id="IPR011118">
    <property type="entry name" value="Tannase/feruloyl_esterase"/>
</dbReference>
<keyword evidence="5 8" id="KW-0378">Hydrolase</keyword>
<comment type="caution">
    <text evidence="8">The sequence shown here is derived from an EMBL/GenBank/DDBJ whole genome shotgun (WGS) entry which is preliminary data.</text>
</comment>
<gene>
    <name evidence="8" type="ORF">EOE18_13310</name>
</gene>
<evidence type="ECO:0000256" key="7">
    <source>
        <dbReference type="ARBA" id="ARBA00023157"/>
    </source>
</evidence>
<comment type="similarity">
    <text evidence="1">Belongs to the tannase family.</text>
</comment>
<keyword evidence="4" id="KW-0732">Signal</keyword>
<dbReference type="Proteomes" id="UP000282837">
    <property type="component" value="Unassembled WGS sequence"/>
</dbReference>
<dbReference type="EMBL" id="SACO01000010">
    <property type="protein sequence ID" value="RVU04138.1"/>
    <property type="molecule type" value="Genomic_DNA"/>
</dbReference>